<dbReference type="Pfam" id="PF02771">
    <property type="entry name" value="Acyl-CoA_dh_N"/>
    <property type="match status" value="1"/>
</dbReference>
<dbReference type="InterPro" id="IPR013786">
    <property type="entry name" value="AcylCoA_DH/ox_N"/>
</dbReference>
<keyword evidence="3" id="KW-0285">Flavoprotein</keyword>
<evidence type="ECO:0000313" key="9">
    <source>
        <dbReference type="EMBL" id="BBY48334.1"/>
    </source>
</evidence>
<dbReference type="GO" id="GO:0050660">
    <property type="term" value="F:flavin adenine dinucleotide binding"/>
    <property type="evidence" value="ECO:0007669"/>
    <property type="project" value="InterPro"/>
</dbReference>
<comment type="similarity">
    <text evidence="2">Belongs to the acyl-CoA dehydrogenase family.</text>
</comment>
<comment type="cofactor">
    <cofactor evidence="1">
        <name>FAD</name>
        <dbReference type="ChEBI" id="CHEBI:57692"/>
    </cofactor>
</comment>
<feature type="domain" description="Acyl-CoA oxidase/dehydrogenase middle" evidence="7">
    <location>
        <begin position="124"/>
        <end position="212"/>
    </location>
</feature>
<proteinExistence type="inferred from homology"/>
<dbReference type="Gene3D" id="1.10.540.10">
    <property type="entry name" value="Acyl-CoA dehydrogenase/oxidase, N-terminal domain"/>
    <property type="match status" value="1"/>
</dbReference>
<keyword evidence="5" id="KW-0560">Oxidoreductase</keyword>
<dbReference type="PANTHER" id="PTHR43292:SF4">
    <property type="entry name" value="ACYL-COA DEHYDROGENASE FADE34"/>
    <property type="match status" value="1"/>
</dbReference>
<accession>A0A7I7RUR0</accession>
<dbReference type="RefSeq" id="WP_163918132.1">
    <property type="nucleotide sequence ID" value="NZ_AP022593.1"/>
</dbReference>
<dbReference type="Proteomes" id="UP000467428">
    <property type="component" value="Chromosome"/>
</dbReference>
<dbReference type="InterPro" id="IPR037069">
    <property type="entry name" value="AcylCoA_DH/ox_N_sf"/>
</dbReference>
<evidence type="ECO:0000256" key="4">
    <source>
        <dbReference type="ARBA" id="ARBA00022827"/>
    </source>
</evidence>
<dbReference type="Gene3D" id="1.20.140.10">
    <property type="entry name" value="Butyryl-CoA Dehydrogenase, subunit A, domain 3"/>
    <property type="match status" value="1"/>
</dbReference>
<sequence>MDFSRVELSDEDAEFQTRLAEFLASVVTDEVIERDRRTGENFDEAVHLALGEQRYLERDYRDATDGGFSRVQRRIWELEIGRAHTPWFHWGTTAMVAKSVERFGSDELVDEVLDGVLAGRLRLCLGYTEPDGGSDVATCKTKAVRDGDHWIVNGSKMFTSNAHNAQYVFLITNTNPDAPRHHDLTMFLVPLDTPGVEIQGIRTVDGDRTNITYYTDVRIPDRYRIGEVDGGWAVLRGALDAEHGTVAPVADGLQKLAVMTEHLLLLAEGCDRVAAVAGSPDERGRRAIDDDAVAYRLGRGIARTEVAASTAGMFGRVAIAQAMREVTPDLMDVLGAAGGLTRGADGAADDGGAEYLFRLASPMGVYGGTLEVFRNMIAQHALGLGRPAYAAPSGTGRSS</sequence>
<organism evidence="9 10">
    <name type="scientific">Mycolicibacterium arabiense</name>
    <dbReference type="NCBI Taxonomy" id="1286181"/>
    <lineage>
        <taxon>Bacteria</taxon>
        <taxon>Bacillati</taxon>
        <taxon>Actinomycetota</taxon>
        <taxon>Actinomycetes</taxon>
        <taxon>Mycobacteriales</taxon>
        <taxon>Mycobacteriaceae</taxon>
        <taxon>Mycolicibacterium</taxon>
    </lineage>
</organism>
<dbReference type="InterPro" id="IPR006091">
    <property type="entry name" value="Acyl-CoA_Oxase/DH_mid-dom"/>
</dbReference>
<dbReference type="GO" id="GO:0005886">
    <property type="term" value="C:plasma membrane"/>
    <property type="evidence" value="ECO:0007669"/>
    <property type="project" value="TreeGrafter"/>
</dbReference>
<name>A0A7I7RUR0_9MYCO</name>
<dbReference type="InterPro" id="IPR046373">
    <property type="entry name" value="Acyl-CoA_Oxase/DH_mid-dom_sf"/>
</dbReference>
<dbReference type="KEGG" id="marz:MARA_18020"/>
<dbReference type="InterPro" id="IPR009100">
    <property type="entry name" value="AcylCoA_DH/oxidase_NM_dom_sf"/>
</dbReference>
<gene>
    <name evidence="9" type="ORF">MARA_18020</name>
</gene>
<dbReference type="Pfam" id="PF02770">
    <property type="entry name" value="Acyl-CoA_dh_M"/>
    <property type="match status" value="1"/>
</dbReference>
<dbReference type="AlphaFoldDB" id="A0A7I7RUR0"/>
<dbReference type="GO" id="GO:0016627">
    <property type="term" value="F:oxidoreductase activity, acting on the CH-CH group of donors"/>
    <property type="evidence" value="ECO:0007669"/>
    <property type="project" value="InterPro"/>
</dbReference>
<reference evidence="9 10" key="1">
    <citation type="journal article" date="2019" name="Emerg. Microbes Infect.">
        <title>Comprehensive subspecies identification of 175 nontuberculous mycobacteria species based on 7547 genomic profiles.</title>
        <authorList>
            <person name="Matsumoto Y."/>
            <person name="Kinjo T."/>
            <person name="Motooka D."/>
            <person name="Nabeya D."/>
            <person name="Jung N."/>
            <person name="Uechi K."/>
            <person name="Horii T."/>
            <person name="Iida T."/>
            <person name="Fujita J."/>
            <person name="Nakamura S."/>
        </authorList>
    </citation>
    <scope>NUCLEOTIDE SEQUENCE [LARGE SCALE GENOMIC DNA]</scope>
    <source>
        <strain evidence="9 10">JCM 18538</strain>
    </source>
</reference>
<evidence type="ECO:0000313" key="10">
    <source>
        <dbReference type="Proteomes" id="UP000467428"/>
    </source>
</evidence>
<evidence type="ECO:0000256" key="6">
    <source>
        <dbReference type="ARBA" id="ARBA00052546"/>
    </source>
</evidence>
<dbReference type="InterPro" id="IPR052161">
    <property type="entry name" value="Mycobact_Acyl-CoA_DH"/>
</dbReference>
<evidence type="ECO:0000259" key="7">
    <source>
        <dbReference type="Pfam" id="PF02770"/>
    </source>
</evidence>
<dbReference type="PANTHER" id="PTHR43292">
    <property type="entry name" value="ACYL-COA DEHYDROGENASE"/>
    <property type="match status" value="1"/>
</dbReference>
<dbReference type="EMBL" id="AP022593">
    <property type="protein sequence ID" value="BBY48334.1"/>
    <property type="molecule type" value="Genomic_DNA"/>
</dbReference>
<evidence type="ECO:0000259" key="8">
    <source>
        <dbReference type="Pfam" id="PF02771"/>
    </source>
</evidence>
<evidence type="ECO:0000256" key="5">
    <source>
        <dbReference type="ARBA" id="ARBA00023002"/>
    </source>
</evidence>
<dbReference type="FunFam" id="2.40.110.10:FF:000002">
    <property type="entry name" value="Acyl-CoA dehydrogenase fadE12"/>
    <property type="match status" value="1"/>
</dbReference>
<keyword evidence="4" id="KW-0274">FAD</keyword>
<evidence type="ECO:0000256" key="3">
    <source>
        <dbReference type="ARBA" id="ARBA00022630"/>
    </source>
</evidence>
<dbReference type="SUPFAM" id="SSF47203">
    <property type="entry name" value="Acyl-CoA dehydrogenase C-terminal domain-like"/>
    <property type="match status" value="1"/>
</dbReference>
<evidence type="ECO:0000256" key="2">
    <source>
        <dbReference type="ARBA" id="ARBA00009347"/>
    </source>
</evidence>
<feature type="domain" description="Acyl-CoA dehydrogenase/oxidase N-terminal" evidence="8">
    <location>
        <begin position="9"/>
        <end position="119"/>
    </location>
</feature>
<dbReference type="SUPFAM" id="SSF56645">
    <property type="entry name" value="Acyl-CoA dehydrogenase NM domain-like"/>
    <property type="match status" value="1"/>
</dbReference>
<comment type="catalytic activity">
    <reaction evidence="6">
        <text>a 2,3-saturated acyl-CoA + A = a 2,3-dehydroacyl-CoA + AH2</text>
        <dbReference type="Rhea" id="RHEA:48608"/>
        <dbReference type="ChEBI" id="CHEBI:13193"/>
        <dbReference type="ChEBI" id="CHEBI:17499"/>
        <dbReference type="ChEBI" id="CHEBI:60015"/>
        <dbReference type="ChEBI" id="CHEBI:65111"/>
    </reaction>
</comment>
<geneLocation type="plasmid" evidence="10">
    <name>pjcm18538 dna</name>
</geneLocation>
<keyword evidence="10" id="KW-1185">Reference proteome</keyword>
<evidence type="ECO:0000256" key="1">
    <source>
        <dbReference type="ARBA" id="ARBA00001974"/>
    </source>
</evidence>
<dbReference type="Gene3D" id="2.40.110.10">
    <property type="entry name" value="Butyryl-CoA Dehydrogenase, subunit A, domain 2"/>
    <property type="match status" value="1"/>
</dbReference>
<dbReference type="InterPro" id="IPR036250">
    <property type="entry name" value="AcylCo_DH-like_C"/>
</dbReference>
<protein>
    <submittedName>
        <fullName evidence="9">Acyl-CoA dehydrogenase</fullName>
    </submittedName>
</protein>